<keyword evidence="5" id="KW-1185">Reference proteome</keyword>
<dbReference type="Pfam" id="PF13365">
    <property type="entry name" value="Trypsin_2"/>
    <property type="match status" value="1"/>
</dbReference>
<dbReference type="RefSeq" id="WP_041085839.1">
    <property type="nucleotide sequence ID" value="NZ_JXRP01000006.1"/>
</dbReference>
<protein>
    <recommendedName>
        <fullName evidence="6">Serine protease</fullName>
    </recommendedName>
</protein>
<dbReference type="PANTHER" id="PTHR43343:SF3">
    <property type="entry name" value="PROTEASE DO-LIKE 8, CHLOROPLASTIC"/>
    <property type="match status" value="1"/>
</dbReference>
<dbReference type="GO" id="GO:0006508">
    <property type="term" value="P:proteolysis"/>
    <property type="evidence" value="ECO:0007669"/>
    <property type="project" value="UniProtKB-KW"/>
</dbReference>
<evidence type="ECO:0000256" key="2">
    <source>
        <dbReference type="ARBA" id="ARBA00022801"/>
    </source>
</evidence>
<proteinExistence type="predicted"/>
<accession>A0A0C2W662</accession>
<dbReference type="InterPro" id="IPR009003">
    <property type="entry name" value="Peptidase_S1_PA"/>
</dbReference>
<organism evidence="4 5">
    <name type="scientific">Jeotgalibacillus soli</name>
    <dbReference type="NCBI Taxonomy" id="889306"/>
    <lineage>
        <taxon>Bacteria</taxon>
        <taxon>Bacillati</taxon>
        <taxon>Bacillota</taxon>
        <taxon>Bacilli</taxon>
        <taxon>Bacillales</taxon>
        <taxon>Caryophanaceae</taxon>
        <taxon>Jeotgalibacillus</taxon>
    </lineage>
</organism>
<sequence>MKKSWMICSFFSALLIISTIIGVFYIHDHVAGGITQEKSYLLSEELDSQQQQFIQQMKMSRDEAVYDAQKKVVQIETLSGSIGSGFLYNANGDIVTNAHVVANAAEVTVITADSGRFKGAVIGISDTTDVAVVRVEELAGMEPLVVERDQRAKLSDPVLALGSPLGFQNTVTVGEVNGVDRHFVIEPFTYENIDQITASISPGNSGGPLLHADTMRVIGINSAEDPEMNLGFSIPIMDVVDMIQSWVDSPLESLPAFDQYAKQPEESAVPSREELALYVVQYYFDSLQFGDYVTAYSLMGSEFQEETSYEAYRESFRNIPSISMDNPEILVVSDQVEINVTVHMEELIEHMRLNQTYTFTFVIGEENDRLKIIGMTRQSA</sequence>
<dbReference type="STRING" id="889306.KP78_04260"/>
<evidence type="ECO:0000313" key="5">
    <source>
        <dbReference type="Proteomes" id="UP000031938"/>
    </source>
</evidence>
<keyword evidence="3" id="KW-0720">Serine protease</keyword>
<keyword evidence="2" id="KW-0378">Hydrolase</keyword>
<evidence type="ECO:0000313" key="4">
    <source>
        <dbReference type="EMBL" id="KIL52056.1"/>
    </source>
</evidence>
<dbReference type="EMBL" id="JXRP01000006">
    <property type="protein sequence ID" value="KIL52056.1"/>
    <property type="molecule type" value="Genomic_DNA"/>
</dbReference>
<name>A0A0C2W662_9BACL</name>
<dbReference type="InterPro" id="IPR051201">
    <property type="entry name" value="Chloro_Bact_Ser_Proteases"/>
</dbReference>
<dbReference type="OrthoDB" id="189537at2"/>
<dbReference type="InterPro" id="IPR001940">
    <property type="entry name" value="Peptidase_S1C"/>
</dbReference>
<keyword evidence="1" id="KW-0645">Protease</keyword>
<dbReference type="PRINTS" id="PR00834">
    <property type="entry name" value="PROTEASES2C"/>
</dbReference>
<dbReference type="SUPFAM" id="SSF50494">
    <property type="entry name" value="Trypsin-like serine proteases"/>
    <property type="match status" value="1"/>
</dbReference>
<dbReference type="Gene3D" id="2.40.10.120">
    <property type="match status" value="1"/>
</dbReference>
<reference evidence="4 5" key="1">
    <citation type="submission" date="2015-01" db="EMBL/GenBank/DDBJ databases">
        <title>Genome sequencing of Jeotgalibacillus soli.</title>
        <authorList>
            <person name="Goh K.M."/>
            <person name="Chan K.-G."/>
            <person name="Yaakop A.S."/>
            <person name="Ee R."/>
            <person name="Gan H.M."/>
            <person name="Chan C.S."/>
        </authorList>
    </citation>
    <scope>NUCLEOTIDE SEQUENCE [LARGE SCALE GENOMIC DNA]</scope>
    <source>
        <strain evidence="4 5">P9</strain>
    </source>
</reference>
<evidence type="ECO:0000256" key="1">
    <source>
        <dbReference type="ARBA" id="ARBA00022670"/>
    </source>
</evidence>
<gene>
    <name evidence="4" type="ORF">KP78_04260</name>
</gene>
<dbReference type="Proteomes" id="UP000031938">
    <property type="component" value="Unassembled WGS sequence"/>
</dbReference>
<dbReference type="PANTHER" id="PTHR43343">
    <property type="entry name" value="PEPTIDASE S12"/>
    <property type="match status" value="1"/>
</dbReference>
<dbReference type="GO" id="GO:0004252">
    <property type="term" value="F:serine-type endopeptidase activity"/>
    <property type="evidence" value="ECO:0007669"/>
    <property type="project" value="InterPro"/>
</dbReference>
<evidence type="ECO:0008006" key="6">
    <source>
        <dbReference type="Google" id="ProtNLM"/>
    </source>
</evidence>
<evidence type="ECO:0000256" key="3">
    <source>
        <dbReference type="ARBA" id="ARBA00022825"/>
    </source>
</evidence>
<dbReference type="AlphaFoldDB" id="A0A0C2W662"/>
<comment type="caution">
    <text evidence="4">The sequence shown here is derived from an EMBL/GenBank/DDBJ whole genome shotgun (WGS) entry which is preliminary data.</text>
</comment>
<dbReference type="PATRIC" id="fig|889306.3.peg.428"/>